<protein>
    <submittedName>
        <fullName evidence="2">Ferredoxin</fullName>
    </submittedName>
</protein>
<dbReference type="Pfam" id="PF00111">
    <property type="entry name" value="Fer2"/>
    <property type="match status" value="1"/>
</dbReference>
<dbReference type="AlphaFoldDB" id="A0A1Z4MZT0"/>
<evidence type="ECO:0000313" key="2">
    <source>
        <dbReference type="EMBL" id="BAY98979.1"/>
    </source>
</evidence>
<dbReference type="Proteomes" id="UP000218785">
    <property type="component" value="Chromosome"/>
</dbReference>
<dbReference type="InterPro" id="IPR012675">
    <property type="entry name" value="Beta-grasp_dom_sf"/>
</dbReference>
<dbReference type="InterPro" id="IPR006058">
    <property type="entry name" value="2Fe2S_fd_BS"/>
</dbReference>
<feature type="domain" description="2Fe-2S ferredoxin-type" evidence="1">
    <location>
        <begin position="20"/>
        <end position="82"/>
    </location>
</feature>
<gene>
    <name evidence="2" type="ORF">NIES37_29570</name>
</gene>
<dbReference type="PROSITE" id="PS00197">
    <property type="entry name" value="2FE2S_FER_1"/>
    <property type="match status" value="1"/>
</dbReference>
<dbReference type="GO" id="GO:0051537">
    <property type="term" value="F:2 iron, 2 sulfur cluster binding"/>
    <property type="evidence" value="ECO:0007669"/>
    <property type="project" value="InterPro"/>
</dbReference>
<evidence type="ECO:0000259" key="1">
    <source>
        <dbReference type="Pfam" id="PF00111"/>
    </source>
</evidence>
<dbReference type="KEGG" id="ttq:NIES37_29570"/>
<name>A0A1Z4MZT0_9CYAN</name>
<dbReference type="EMBL" id="AP018248">
    <property type="protein sequence ID" value="BAY98979.1"/>
    <property type="molecule type" value="Genomic_DNA"/>
</dbReference>
<proteinExistence type="predicted"/>
<evidence type="ECO:0000313" key="3">
    <source>
        <dbReference type="Proteomes" id="UP000218785"/>
    </source>
</evidence>
<dbReference type="InterPro" id="IPR036010">
    <property type="entry name" value="2Fe-2S_ferredoxin-like_sf"/>
</dbReference>
<dbReference type="RefSeq" id="WP_190445821.1">
    <property type="nucleotide sequence ID" value="NZ_CAWNJS010000001.1"/>
</dbReference>
<organism evidence="2 3">
    <name type="scientific">Tolypothrix tenuis PCC 7101</name>
    <dbReference type="NCBI Taxonomy" id="231146"/>
    <lineage>
        <taxon>Bacteria</taxon>
        <taxon>Bacillati</taxon>
        <taxon>Cyanobacteriota</taxon>
        <taxon>Cyanophyceae</taxon>
        <taxon>Nostocales</taxon>
        <taxon>Tolypothrichaceae</taxon>
        <taxon>Tolypothrix</taxon>
    </lineage>
</organism>
<dbReference type="CDD" id="cd00207">
    <property type="entry name" value="fer2"/>
    <property type="match status" value="1"/>
</dbReference>
<dbReference type="InterPro" id="IPR001041">
    <property type="entry name" value="2Fe-2S_ferredoxin-type"/>
</dbReference>
<dbReference type="Gene3D" id="3.10.20.30">
    <property type="match status" value="1"/>
</dbReference>
<keyword evidence="3" id="KW-1185">Reference proteome</keyword>
<accession>A0A1Z4MZT0</accession>
<sequence length="96" mass="10682">MPELCKISFPGTNYPPINLQPHQNLSEYLTIQNSPVLFGCRTGICGTCLVEVIGEISPPLPDEQEMLNTLVPNHPNVRLACQLDIIADVEIRKIEQ</sequence>
<reference evidence="2 3" key="1">
    <citation type="submission" date="2017-06" db="EMBL/GenBank/DDBJ databases">
        <title>Genome sequencing of cyanobaciteial culture collection at National Institute for Environmental Studies (NIES).</title>
        <authorList>
            <person name="Hirose Y."/>
            <person name="Shimura Y."/>
            <person name="Fujisawa T."/>
            <person name="Nakamura Y."/>
            <person name="Kawachi M."/>
        </authorList>
    </citation>
    <scope>NUCLEOTIDE SEQUENCE [LARGE SCALE GENOMIC DNA]</scope>
    <source>
        <strain evidence="2 3">NIES-37</strain>
    </source>
</reference>
<dbReference type="SUPFAM" id="SSF54292">
    <property type="entry name" value="2Fe-2S ferredoxin-like"/>
    <property type="match status" value="1"/>
</dbReference>